<feature type="region of interest" description="Disordered" evidence="1">
    <location>
        <begin position="166"/>
        <end position="285"/>
    </location>
</feature>
<feature type="region of interest" description="Disordered" evidence="1">
    <location>
        <begin position="1"/>
        <end position="33"/>
    </location>
</feature>
<keyword evidence="2" id="KW-0472">Membrane</keyword>
<accession>A0A9X5FAV2</accession>
<proteinExistence type="predicted"/>
<evidence type="ECO:0000313" key="3">
    <source>
        <dbReference type="EMBL" id="NKX92724.1"/>
    </source>
</evidence>
<dbReference type="PRINTS" id="PR01217">
    <property type="entry name" value="PRICHEXTENSN"/>
</dbReference>
<reference evidence="3 4" key="1">
    <citation type="submission" date="2020-04" db="EMBL/GenBank/DDBJ databases">
        <title>MicrobeNet Type strains.</title>
        <authorList>
            <person name="Nicholson A.C."/>
        </authorList>
    </citation>
    <scope>NUCLEOTIDE SEQUENCE [LARGE SCALE GENOMIC DNA]</scope>
    <source>
        <strain evidence="3 4">ATCC BAA-789</strain>
    </source>
</reference>
<protein>
    <submittedName>
        <fullName evidence="3">Uncharacterized protein</fullName>
    </submittedName>
</protein>
<keyword evidence="2" id="KW-0812">Transmembrane</keyword>
<evidence type="ECO:0000313" key="4">
    <source>
        <dbReference type="Proteomes" id="UP000774283"/>
    </source>
</evidence>
<organism evidence="3 4">
    <name type="scientific">Sanguibacter hominis ATCC BAA-789</name>
    <dbReference type="NCBI Taxonomy" id="1312740"/>
    <lineage>
        <taxon>Bacteria</taxon>
        <taxon>Bacillati</taxon>
        <taxon>Actinomycetota</taxon>
        <taxon>Actinomycetes</taxon>
        <taxon>Micrococcales</taxon>
        <taxon>Sanguibacteraceae</taxon>
        <taxon>Sanguibacter</taxon>
    </lineage>
</organism>
<dbReference type="EMBL" id="JAAXOW010000001">
    <property type="protein sequence ID" value="NKX92724.1"/>
    <property type="molecule type" value="Genomic_DNA"/>
</dbReference>
<evidence type="ECO:0000256" key="2">
    <source>
        <dbReference type="SAM" id="Phobius"/>
    </source>
</evidence>
<comment type="caution">
    <text evidence="3">The sequence shown here is derived from an EMBL/GenBank/DDBJ whole genome shotgun (WGS) entry which is preliminary data.</text>
</comment>
<feature type="region of interest" description="Disordered" evidence="1">
    <location>
        <begin position="115"/>
        <end position="134"/>
    </location>
</feature>
<dbReference type="Proteomes" id="UP000774283">
    <property type="component" value="Unassembled WGS sequence"/>
</dbReference>
<gene>
    <name evidence="3" type="ORF">HF995_05450</name>
</gene>
<feature type="compositionally biased region" description="Pro residues" evidence="1">
    <location>
        <begin position="196"/>
        <end position="256"/>
    </location>
</feature>
<dbReference type="RefSeq" id="WP_168445804.1">
    <property type="nucleotide sequence ID" value="NZ_JAAXOW010000001.1"/>
</dbReference>
<keyword evidence="2" id="KW-1133">Transmembrane helix</keyword>
<name>A0A9X5FAV2_9MICO</name>
<feature type="transmembrane region" description="Helical" evidence="2">
    <location>
        <begin position="140"/>
        <end position="162"/>
    </location>
</feature>
<dbReference type="AlphaFoldDB" id="A0A9X5FAV2"/>
<keyword evidence="4" id="KW-1185">Reference proteome</keyword>
<evidence type="ECO:0000256" key="1">
    <source>
        <dbReference type="SAM" id="MobiDB-lite"/>
    </source>
</evidence>
<feature type="transmembrane region" description="Helical" evidence="2">
    <location>
        <begin position="65"/>
        <end position="82"/>
    </location>
</feature>
<sequence>MTSPTTRSSQIPAPASPESTGAPSSASEQRPSDVARPSFVQITASVLTALTSTVALSYLGVAGTLIGAAVAAILTAFANYLYTRSLVRTHYVVTTLAPRVVRAPGETAVLPALRGGRAQDGSGRSPEALMAPARRSRRPYVATALVTFVLVIAAVTVVELGFGKPLSDVVRGNEGSGTTISGVRPQRGTPAEKPTPEPTPEETPAPTDEPTPEPTTSPEPTPTPEPAPTDVPSPAPTTPAPTPAPEPSPTAPPVEPTPDAGDQSLTDGTADPSGAADDAAPPANG</sequence>
<feature type="compositionally biased region" description="Low complexity" evidence="1">
    <location>
        <begin position="266"/>
        <end position="285"/>
    </location>
</feature>
<feature type="compositionally biased region" description="Polar residues" evidence="1">
    <location>
        <begin position="1"/>
        <end position="29"/>
    </location>
</feature>